<dbReference type="AlphaFoldDB" id="I3TD43"/>
<dbReference type="Proteomes" id="UP000005270">
    <property type="component" value="Chromosome"/>
</dbReference>
<dbReference type="HOGENOM" id="CLU_2821104_0_0_2"/>
<sequence length="66" mass="7231">MAVRSERPRSHLEPGSGLSALTLLLEERDTAARSLTDVVGEGLRGLSSYLVEVKCRRVKPPLSVRD</sequence>
<dbReference type="STRING" id="1184251.TCELL_0256"/>
<evidence type="ECO:0000313" key="2">
    <source>
        <dbReference type="Proteomes" id="UP000005270"/>
    </source>
</evidence>
<organism evidence="1 2">
    <name type="scientific">Thermogladius calderae (strain DSM 22663 / VKM B-2946 / 1633)</name>
    <dbReference type="NCBI Taxonomy" id="1184251"/>
    <lineage>
        <taxon>Archaea</taxon>
        <taxon>Thermoproteota</taxon>
        <taxon>Thermoprotei</taxon>
        <taxon>Desulfurococcales</taxon>
        <taxon>Desulfurococcaceae</taxon>
        <taxon>Thermogladius</taxon>
    </lineage>
</organism>
<accession>I3TD43</accession>
<proteinExistence type="predicted"/>
<gene>
    <name evidence="1" type="ordered locus">TCELL_0256</name>
</gene>
<reference evidence="1 2" key="1">
    <citation type="journal article" date="2012" name="J. Bacteriol.">
        <title>Complete genome sequence of the hyperthermophilic cellulolytic Crenarchaeon 'Thermogladius cellulolyticus' 1633.</title>
        <authorList>
            <person name="Mardanov A.V."/>
            <person name="Kochetkova T.V."/>
            <person name="Beletsky A.V."/>
            <person name="Bonch-Osmolovskaya E.A."/>
            <person name="Ravin N.V."/>
            <person name="Skryabin K.G."/>
        </authorList>
    </citation>
    <scope>NUCLEOTIDE SEQUENCE [LARGE SCALE GENOMIC DNA]</scope>
    <source>
        <strain evidence="2">DSM 22663 / VKM B-2946 / 1633</strain>
    </source>
</reference>
<protein>
    <submittedName>
        <fullName evidence="1">Uncharacterized protein</fullName>
    </submittedName>
</protein>
<dbReference type="EMBL" id="CP003531">
    <property type="protein sequence ID" value="AFK50681.1"/>
    <property type="molecule type" value="Genomic_DNA"/>
</dbReference>
<keyword evidence="2" id="KW-1185">Reference proteome</keyword>
<name>I3TD43_THEC1</name>
<evidence type="ECO:0000313" key="1">
    <source>
        <dbReference type="EMBL" id="AFK50681.1"/>
    </source>
</evidence>
<dbReference type="KEGG" id="thg:TCELL_0256"/>
<dbReference type="InParanoid" id="I3TD43"/>